<evidence type="ECO:0000313" key="4">
    <source>
        <dbReference type="Proteomes" id="UP001431131"/>
    </source>
</evidence>
<accession>A0AAW5E197</accession>
<feature type="signal peptide" evidence="2">
    <location>
        <begin position="1"/>
        <end position="28"/>
    </location>
</feature>
<dbReference type="PROSITE" id="PS51257">
    <property type="entry name" value="PROKAR_LIPOPROTEIN"/>
    <property type="match status" value="1"/>
</dbReference>
<dbReference type="EMBL" id="JAKTTI010000026">
    <property type="protein sequence ID" value="MCH1626687.1"/>
    <property type="molecule type" value="Genomic_DNA"/>
</dbReference>
<gene>
    <name evidence="3" type="ORF">MJG50_15215</name>
</gene>
<proteinExistence type="predicted"/>
<dbReference type="AlphaFoldDB" id="A0AAW5E197"/>
<evidence type="ECO:0000256" key="1">
    <source>
        <dbReference type="SAM" id="MobiDB-lite"/>
    </source>
</evidence>
<feature type="region of interest" description="Disordered" evidence="1">
    <location>
        <begin position="145"/>
        <end position="169"/>
    </location>
</feature>
<sequence>MKKIQMNAAILFFSFILLLSGCAGQQGANENDHNSDHKENLSVYDTNASTKNLDDPLVIPSEHGEKRQTTDEHGGTTHGTGSTVYSLIGSSGLHDGGISAHLESRLSGEGIDGIEVFVLDDTIILARGSAQTTSNQYDSVQNQVLTGTNGMSGKGEDKGTSNNNEATDDNLDKAKSYMNKAFNGNVQILTVTNPKAVDLIDRIKTNLKSSSVPYKAISNDISTLVQMTAEK</sequence>
<organism evidence="3 4">
    <name type="scientific">Fredinandcohnia quinoae</name>
    <dbReference type="NCBI Taxonomy" id="2918902"/>
    <lineage>
        <taxon>Bacteria</taxon>
        <taxon>Bacillati</taxon>
        <taxon>Bacillota</taxon>
        <taxon>Bacilli</taxon>
        <taxon>Bacillales</taxon>
        <taxon>Bacillaceae</taxon>
        <taxon>Fredinandcohnia</taxon>
    </lineage>
</organism>
<feature type="compositionally biased region" description="Basic and acidic residues" evidence="1">
    <location>
        <begin position="62"/>
        <end position="75"/>
    </location>
</feature>
<dbReference type="Proteomes" id="UP001431131">
    <property type="component" value="Unassembled WGS sequence"/>
</dbReference>
<dbReference type="RefSeq" id="WP_240256606.1">
    <property type="nucleotide sequence ID" value="NZ_JAKTTI010000026.1"/>
</dbReference>
<reference evidence="3" key="1">
    <citation type="submission" date="2022-02" db="EMBL/GenBank/DDBJ databases">
        <title>Fredinandcohnia quinoae sp. nov. isolated from Chenopodium quinoa seeds.</title>
        <authorList>
            <person name="Saati-Santamaria Z."/>
            <person name="Flores-Felix J.D."/>
            <person name="Igual J.M."/>
            <person name="Velazquez E."/>
            <person name="Garcia-Fraile P."/>
            <person name="Martinez-Molina E."/>
        </authorList>
    </citation>
    <scope>NUCLEOTIDE SEQUENCE</scope>
    <source>
        <strain evidence="3">SECRCQ15</strain>
    </source>
</reference>
<feature type="region of interest" description="Disordered" evidence="1">
    <location>
        <begin position="48"/>
        <end position="83"/>
    </location>
</feature>
<feature type="chain" id="PRO_5043352499" evidence="2">
    <location>
        <begin position="29"/>
        <end position="231"/>
    </location>
</feature>
<keyword evidence="4" id="KW-1185">Reference proteome</keyword>
<comment type="caution">
    <text evidence="3">The sequence shown here is derived from an EMBL/GenBank/DDBJ whole genome shotgun (WGS) entry which is preliminary data.</text>
</comment>
<evidence type="ECO:0000313" key="3">
    <source>
        <dbReference type="EMBL" id="MCH1626687.1"/>
    </source>
</evidence>
<name>A0AAW5E197_9BACI</name>
<evidence type="ECO:0000256" key="2">
    <source>
        <dbReference type="SAM" id="SignalP"/>
    </source>
</evidence>
<keyword evidence="2" id="KW-0732">Signal</keyword>
<protein>
    <submittedName>
        <fullName evidence="3">Uncharacterized protein</fullName>
    </submittedName>
</protein>